<protein>
    <submittedName>
        <fullName evidence="1">Uncharacterized protein</fullName>
    </submittedName>
</protein>
<comment type="caution">
    <text evidence="1">The sequence shown here is derived from an EMBL/GenBank/DDBJ whole genome shotgun (WGS) entry which is preliminary data.</text>
</comment>
<accession>A0A6L3SVY1</accession>
<keyword evidence="2" id="KW-1185">Reference proteome</keyword>
<name>A0A6L3SVY1_9HYPH</name>
<reference evidence="1 2" key="1">
    <citation type="submission" date="2019-09" db="EMBL/GenBank/DDBJ databases">
        <title>YIM 48816 draft genome.</title>
        <authorList>
            <person name="Jiang L."/>
        </authorList>
    </citation>
    <scope>NUCLEOTIDE SEQUENCE [LARGE SCALE GENOMIC DNA]</scope>
    <source>
        <strain evidence="1 2">YIM 48816</strain>
    </source>
</reference>
<dbReference type="RefSeq" id="WP_151003059.1">
    <property type="nucleotide sequence ID" value="NZ_BPQY01000613.1"/>
</dbReference>
<sequence length="84" mass="9128">MRIADPQGVEIDLEMAALVQALSQDKPQSGGAAALMAIEQLRRLEEEARSSGVSRQAFQRIASARRLLGDRANFGTFEGPFLPD</sequence>
<dbReference type="AlphaFoldDB" id="A0A6L3SVY1"/>
<dbReference type="Proteomes" id="UP000474159">
    <property type="component" value="Unassembled WGS sequence"/>
</dbReference>
<dbReference type="OrthoDB" id="7998962at2"/>
<evidence type="ECO:0000313" key="1">
    <source>
        <dbReference type="EMBL" id="KAB1075904.1"/>
    </source>
</evidence>
<dbReference type="EMBL" id="VZZK01000032">
    <property type="protein sequence ID" value="KAB1075904.1"/>
    <property type="molecule type" value="Genomic_DNA"/>
</dbReference>
<organism evidence="1 2">
    <name type="scientific">Methylobacterium soli</name>
    <dbReference type="NCBI Taxonomy" id="553447"/>
    <lineage>
        <taxon>Bacteria</taxon>
        <taxon>Pseudomonadati</taxon>
        <taxon>Pseudomonadota</taxon>
        <taxon>Alphaproteobacteria</taxon>
        <taxon>Hyphomicrobiales</taxon>
        <taxon>Methylobacteriaceae</taxon>
        <taxon>Methylobacterium</taxon>
    </lineage>
</organism>
<gene>
    <name evidence="1" type="ORF">F6X53_24035</name>
</gene>
<evidence type="ECO:0000313" key="2">
    <source>
        <dbReference type="Proteomes" id="UP000474159"/>
    </source>
</evidence>
<proteinExistence type="predicted"/>